<evidence type="ECO:0000313" key="1">
    <source>
        <dbReference type="EMBL" id="CZT16173.1"/>
    </source>
</evidence>
<sequence length="526" mass="58961">MICLGPEDMQDIYTQSTLNRKVILRATITIAWPEVDLRRDTANFLAAIAGISKSLQPESAADDGVGLLQGTTVITADDLRRYEVLYRKFVFALFGRNSSRDLSSLINPLALLRRLFGSAVPMQNDVLEQQAIIEICSLLDSEYFGRMLSFPDFVLSKQIFLRCTSVDLEWNAFCSAVYSMVMYGVHAGMKSSQAENLLIADLLRQRYHNSRLSFAEGLLAIQGCNFEETHTASFVFPLLALSNSDRREHALPRVDYAEGEQQVLQSISTALGDYFKAPINLSLSGLPNSEGRSGYPTWLPEFGPKQRMILAHPNSRLATSALRSYDFVVDESRKGRCRGARVDTVAVVKSYLAPRRICDQYDLTGDNLFELLRWYKFACGTETTDMPNNSSDELIVQFAETIQAKGSNHIWDSHQKVASSEVVNRTRGFMDFLEDPETPETHDIRLFYAACLPSHDRRFGKTTAGRFCLLPSAAAFHDIVCIIQGFKVPVLLRPTGSGYQNVGECYVHGIMEGELDSLEEEIFLLE</sequence>
<dbReference type="RefSeq" id="XP_023623066.1">
    <property type="nucleotide sequence ID" value="XM_023767298.1"/>
</dbReference>
<dbReference type="InterPro" id="IPR052895">
    <property type="entry name" value="HetReg/Transcr_Mod"/>
</dbReference>
<evidence type="ECO:0000313" key="2">
    <source>
        <dbReference type="Proteomes" id="UP000225277"/>
    </source>
</evidence>
<evidence type="ECO:0008006" key="3">
    <source>
        <dbReference type="Google" id="ProtNLM"/>
    </source>
</evidence>
<dbReference type="OrthoDB" id="3650780at2759"/>
<gene>
    <name evidence="1" type="ORF">RCC_02015</name>
</gene>
<organism evidence="1 2">
    <name type="scientific">Ramularia collo-cygni</name>
    <dbReference type="NCBI Taxonomy" id="112498"/>
    <lineage>
        <taxon>Eukaryota</taxon>
        <taxon>Fungi</taxon>
        <taxon>Dikarya</taxon>
        <taxon>Ascomycota</taxon>
        <taxon>Pezizomycotina</taxon>
        <taxon>Dothideomycetes</taxon>
        <taxon>Dothideomycetidae</taxon>
        <taxon>Mycosphaerellales</taxon>
        <taxon>Mycosphaerellaceae</taxon>
        <taxon>Ramularia</taxon>
    </lineage>
</organism>
<dbReference type="PANTHER" id="PTHR24148:SF64">
    <property type="entry name" value="HETEROKARYON INCOMPATIBILITY DOMAIN-CONTAINING PROTEIN"/>
    <property type="match status" value="1"/>
</dbReference>
<keyword evidence="2" id="KW-1185">Reference proteome</keyword>
<dbReference type="GeneID" id="35597238"/>
<dbReference type="EMBL" id="FJUY01000002">
    <property type="protein sequence ID" value="CZT16173.1"/>
    <property type="molecule type" value="Genomic_DNA"/>
</dbReference>
<dbReference type="Pfam" id="PF26639">
    <property type="entry name" value="Het-6_barrel"/>
    <property type="match status" value="1"/>
</dbReference>
<dbReference type="PANTHER" id="PTHR24148">
    <property type="entry name" value="ANKYRIN REPEAT DOMAIN-CONTAINING PROTEIN 39 HOMOLOG-RELATED"/>
    <property type="match status" value="1"/>
</dbReference>
<dbReference type="AlphaFoldDB" id="A0A2D3V746"/>
<protein>
    <recommendedName>
        <fullName evidence="3">Heterokaryon incompatibility domain-containing protein</fullName>
    </recommendedName>
</protein>
<dbReference type="Proteomes" id="UP000225277">
    <property type="component" value="Unassembled WGS sequence"/>
</dbReference>
<reference evidence="1 2" key="1">
    <citation type="submission" date="2016-03" db="EMBL/GenBank/DDBJ databases">
        <authorList>
            <person name="Ploux O."/>
        </authorList>
    </citation>
    <scope>NUCLEOTIDE SEQUENCE [LARGE SCALE GENOMIC DNA]</scope>
    <source>
        <strain evidence="1 2">URUG2</strain>
    </source>
</reference>
<name>A0A2D3V746_9PEZI</name>
<accession>A0A2D3V746</accession>
<proteinExistence type="predicted"/>